<keyword evidence="2" id="KW-1185">Reference proteome</keyword>
<dbReference type="EMBL" id="QXHD01000004">
    <property type="protein sequence ID" value="NEZ56619.1"/>
    <property type="molecule type" value="Genomic_DNA"/>
</dbReference>
<protein>
    <submittedName>
        <fullName evidence="1">Uncharacterized protein</fullName>
    </submittedName>
</protein>
<name>A0A6M0RKD9_9CYAN</name>
<proteinExistence type="predicted"/>
<evidence type="ECO:0000313" key="2">
    <source>
        <dbReference type="Proteomes" id="UP000481033"/>
    </source>
</evidence>
<dbReference type="RefSeq" id="WP_163698610.1">
    <property type="nucleotide sequence ID" value="NZ_QXHD01000004.1"/>
</dbReference>
<evidence type="ECO:0000313" key="1">
    <source>
        <dbReference type="EMBL" id="NEZ56619.1"/>
    </source>
</evidence>
<gene>
    <name evidence="1" type="ORF">DXZ20_13215</name>
</gene>
<organism evidence="1 2">
    <name type="scientific">Adonisia turfae CCMR0081</name>
    <dbReference type="NCBI Taxonomy" id="2292702"/>
    <lineage>
        <taxon>Bacteria</taxon>
        <taxon>Bacillati</taxon>
        <taxon>Cyanobacteriota</taxon>
        <taxon>Adonisia</taxon>
        <taxon>Adonisia turfae</taxon>
    </lineage>
</organism>
<sequence>MTAQPTKQFFGSETYSKNILGPSFFSMSDLTIAGTSDDTKAGLTPAPANSPYIVADSEELSVSLKVTFNKSPLTSLLMCLGTDVHVRFAFEGIGGAAAEEDVEVVITTVKDTYEYELKWTGTPEDAQLTAGLYGVAAVAQVGPVKHNCSQPIIGYGYLAGKLLQVYPA</sequence>
<dbReference type="AlphaFoldDB" id="A0A6M0RKD9"/>
<comment type="caution">
    <text evidence="1">The sequence shown here is derived from an EMBL/GenBank/DDBJ whole genome shotgun (WGS) entry which is preliminary data.</text>
</comment>
<dbReference type="Proteomes" id="UP000481033">
    <property type="component" value="Unassembled WGS sequence"/>
</dbReference>
<reference evidence="1 2" key="1">
    <citation type="journal article" date="2020" name="Microb. Ecol.">
        <title>Ecogenomics of the Marine Benthic Filamentous Cyanobacterium Adonisia.</title>
        <authorList>
            <person name="Walter J.M."/>
            <person name="Coutinho F.H."/>
            <person name="Leomil L."/>
            <person name="Hargreaves P.I."/>
            <person name="Campeao M.E."/>
            <person name="Vieira V.V."/>
            <person name="Silva B.S."/>
            <person name="Fistarol G.O."/>
            <person name="Salomon P.S."/>
            <person name="Sawabe T."/>
            <person name="Mino S."/>
            <person name="Hosokawa M."/>
            <person name="Miyashita H."/>
            <person name="Maruyama F."/>
            <person name="van Verk M.C."/>
            <person name="Dutilh B.E."/>
            <person name="Thompson C.C."/>
            <person name="Thompson F.L."/>
        </authorList>
    </citation>
    <scope>NUCLEOTIDE SEQUENCE [LARGE SCALE GENOMIC DNA]</scope>
    <source>
        <strain evidence="1 2">CCMR0081</strain>
    </source>
</reference>
<accession>A0A6M0RKD9</accession>